<evidence type="ECO:0000256" key="3">
    <source>
        <dbReference type="ARBA" id="ARBA00020987"/>
    </source>
</evidence>
<dbReference type="InterPro" id="IPR025789">
    <property type="entry name" value="DOT1_dom"/>
</dbReference>
<evidence type="ECO:0000256" key="2">
    <source>
        <dbReference type="ARBA" id="ARBA00012190"/>
    </source>
</evidence>
<comment type="function">
    <text evidence="11">Histone methyltransferase that specifically trimethylates histone H3 to form H3K79me3. This methylation is required for telomere silencing and for the pachytene checkpoint during the meiotic cell cycle by allowing the recruitment of RAD9 to double strand breaks. Nucleosomes are preferred as substrate compared to free histone.</text>
</comment>
<evidence type="ECO:0000313" key="14">
    <source>
        <dbReference type="Proteomes" id="UP000002640"/>
    </source>
</evidence>
<dbReference type="PANTHER" id="PTHR21451">
    <property type="entry name" value="HISTONE H3 METHYLTRANSFERASE"/>
    <property type="match status" value="1"/>
</dbReference>
<keyword evidence="5 11" id="KW-0808">Transferase</keyword>
<dbReference type="Proteomes" id="UP000002640">
    <property type="component" value="Unassembled WGS sequence"/>
</dbReference>
<keyword evidence="7 11" id="KW-0156">Chromatin regulator</keyword>
<evidence type="ECO:0000256" key="5">
    <source>
        <dbReference type="ARBA" id="ARBA00022679"/>
    </source>
</evidence>
<dbReference type="InterPro" id="IPR030445">
    <property type="entry name" value="H3-K79_meTrfase"/>
</dbReference>
<dbReference type="GeneID" id="20655375"/>
<comment type="catalytic activity">
    <reaction evidence="10 11">
        <text>L-lysyl(79)-[histone H3] + 3 S-adenosyl-L-methionine = N(6),N(6),N(6)-trimethyl-L-lysyl(79)-[histone H3] + 3 S-adenosyl-L-homocysteine + 3 H(+)</text>
        <dbReference type="Rhea" id="RHEA:60328"/>
        <dbReference type="Rhea" id="RHEA-COMP:15549"/>
        <dbReference type="Rhea" id="RHEA-COMP:15552"/>
        <dbReference type="ChEBI" id="CHEBI:15378"/>
        <dbReference type="ChEBI" id="CHEBI:29969"/>
        <dbReference type="ChEBI" id="CHEBI:57856"/>
        <dbReference type="ChEBI" id="CHEBI:59789"/>
        <dbReference type="ChEBI" id="CHEBI:61961"/>
        <dbReference type="EC" id="2.1.1.360"/>
    </reaction>
</comment>
<evidence type="ECO:0000313" key="13">
    <source>
        <dbReference type="EMBL" id="EGZ24340.1"/>
    </source>
</evidence>
<evidence type="ECO:0000256" key="9">
    <source>
        <dbReference type="ARBA" id="ARBA00029821"/>
    </source>
</evidence>
<dbReference type="EC" id="2.1.1.360" evidence="2 11"/>
<evidence type="ECO:0000256" key="4">
    <source>
        <dbReference type="ARBA" id="ARBA00022603"/>
    </source>
</evidence>
<dbReference type="PROSITE" id="PS51569">
    <property type="entry name" value="DOT1"/>
    <property type="match status" value="1"/>
</dbReference>
<evidence type="ECO:0000256" key="8">
    <source>
        <dbReference type="ARBA" id="ARBA00023242"/>
    </source>
</evidence>
<dbReference type="GO" id="GO:0000077">
    <property type="term" value="P:DNA damage checkpoint signaling"/>
    <property type="evidence" value="ECO:0007669"/>
    <property type="project" value="TreeGrafter"/>
</dbReference>
<evidence type="ECO:0000259" key="12">
    <source>
        <dbReference type="PROSITE" id="PS51569"/>
    </source>
</evidence>
<dbReference type="GO" id="GO:0032259">
    <property type="term" value="P:methylation"/>
    <property type="evidence" value="ECO:0007669"/>
    <property type="project" value="UniProtKB-KW"/>
</dbReference>
<dbReference type="InterPro" id="IPR029063">
    <property type="entry name" value="SAM-dependent_MTases_sf"/>
</dbReference>
<sequence length="183" mass="20197">RDPDQHTGEISEVGVTSMLSALPILKATDIFLDVGSGIGNVIAQVALESNVGCCVGLEVQRELAELSKSIVASAKDSHLRLTKICVHDDDIRHLRNTTMTAMQASTVVFSNNLVFDPSSNLALETFVTRAPRLAHAITMDKLCGRHREDCKRPFCAVWSLHQTIQVSVTWSAKLHSAYWYIKH</sequence>
<keyword evidence="8 11" id="KW-0539">Nucleus</keyword>
<comment type="subcellular location">
    <subcellularLocation>
        <location evidence="1 11">Nucleus</location>
    </subcellularLocation>
</comment>
<evidence type="ECO:0000256" key="6">
    <source>
        <dbReference type="ARBA" id="ARBA00022691"/>
    </source>
</evidence>
<accession>G4YV41</accession>
<proteinExistence type="inferred from homology"/>
<evidence type="ECO:0000256" key="1">
    <source>
        <dbReference type="ARBA" id="ARBA00004123"/>
    </source>
</evidence>
<dbReference type="KEGG" id="psoj:PHYSODRAFT_481434"/>
<comment type="miscellaneous">
    <text evidence="11">In contrast to other lysine histone methyltransferases, it does not contain a SET domain, suggesting the existence of another mechanism for methylation of lysine residues of histones.</text>
</comment>
<evidence type="ECO:0000256" key="7">
    <source>
        <dbReference type="ARBA" id="ARBA00022853"/>
    </source>
</evidence>
<dbReference type="Pfam" id="PF08123">
    <property type="entry name" value="DOT1"/>
    <property type="match status" value="1"/>
</dbReference>
<gene>
    <name evidence="13" type="ORF">PHYSODRAFT_481434</name>
</gene>
<evidence type="ECO:0000256" key="10">
    <source>
        <dbReference type="ARBA" id="ARBA00047770"/>
    </source>
</evidence>
<protein>
    <recommendedName>
        <fullName evidence="3 11">Histone-lysine N-methyltransferase, H3 lysine-79 specific</fullName>
        <ecNumber evidence="2 11">2.1.1.360</ecNumber>
    </recommendedName>
    <alternativeName>
        <fullName evidence="9 11">Histone H3-K79 methyltransferase</fullName>
    </alternativeName>
</protein>
<dbReference type="GO" id="GO:0005634">
    <property type="term" value="C:nucleus"/>
    <property type="evidence" value="ECO:0007669"/>
    <property type="project" value="UniProtKB-SubCell"/>
</dbReference>
<dbReference type="GO" id="GO:0140956">
    <property type="term" value="F:histone H3K79 trimethyltransferase activity"/>
    <property type="evidence" value="ECO:0007669"/>
    <property type="project" value="UniProtKB-EC"/>
</dbReference>
<evidence type="ECO:0000256" key="11">
    <source>
        <dbReference type="RuleBase" id="RU271113"/>
    </source>
</evidence>
<keyword evidence="14" id="KW-1185">Reference proteome</keyword>
<dbReference type="SUPFAM" id="SSF53335">
    <property type="entry name" value="S-adenosyl-L-methionine-dependent methyltransferases"/>
    <property type="match status" value="1"/>
</dbReference>
<feature type="domain" description="DOT1" evidence="12">
    <location>
        <begin position="1"/>
        <end position="183"/>
    </location>
</feature>
<dbReference type="GO" id="GO:0006281">
    <property type="term" value="P:DNA repair"/>
    <property type="evidence" value="ECO:0007669"/>
    <property type="project" value="TreeGrafter"/>
</dbReference>
<name>G4YV41_PHYSP</name>
<comment type="similarity">
    <text evidence="11">Belongs to the class I-like SAM-binding methyltransferase superfamily. DOT1 family.</text>
</comment>
<dbReference type="PANTHER" id="PTHR21451:SF0">
    <property type="entry name" value="HISTONE-LYSINE N-METHYLTRANSFERASE, H3 LYSINE-79 SPECIFIC"/>
    <property type="match status" value="1"/>
</dbReference>
<organism evidence="13 14">
    <name type="scientific">Phytophthora sojae (strain P6497)</name>
    <name type="common">Soybean stem and root rot agent</name>
    <name type="synonym">Phytophthora megasperma f. sp. glycines</name>
    <dbReference type="NCBI Taxonomy" id="1094619"/>
    <lineage>
        <taxon>Eukaryota</taxon>
        <taxon>Sar</taxon>
        <taxon>Stramenopiles</taxon>
        <taxon>Oomycota</taxon>
        <taxon>Peronosporomycetes</taxon>
        <taxon>Peronosporales</taxon>
        <taxon>Peronosporaceae</taxon>
        <taxon>Phytophthora</taxon>
    </lineage>
</organism>
<dbReference type="RefSeq" id="XP_009519628.1">
    <property type="nucleotide sequence ID" value="XM_009521333.1"/>
</dbReference>
<reference evidence="13 14" key="1">
    <citation type="journal article" date="2006" name="Science">
        <title>Phytophthora genome sequences uncover evolutionary origins and mechanisms of pathogenesis.</title>
        <authorList>
            <person name="Tyler B.M."/>
            <person name="Tripathy S."/>
            <person name="Zhang X."/>
            <person name="Dehal P."/>
            <person name="Jiang R.H."/>
            <person name="Aerts A."/>
            <person name="Arredondo F.D."/>
            <person name="Baxter L."/>
            <person name="Bensasson D."/>
            <person name="Beynon J.L."/>
            <person name="Chapman J."/>
            <person name="Damasceno C.M."/>
            <person name="Dorrance A.E."/>
            <person name="Dou D."/>
            <person name="Dickerman A.W."/>
            <person name="Dubchak I.L."/>
            <person name="Garbelotto M."/>
            <person name="Gijzen M."/>
            <person name="Gordon S.G."/>
            <person name="Govers F."/>
            <person name="Grunwald N.J."/>
            <person name="Huang W."/>
            <person name="Ivors K.L."/>
            <person name="Jones R.W."/>
            <person name="Kamoun S."/>
            <person name="Krampis K."/>
            <person name="Lamour K.H."/>
            <person name="Lee M.K."/>
            <person name="McDonald W.H."/>
            <person name="Medina M."/>
            <person name="Meijer H.J."/>
            <person name="Nordberg E.K."/>
            <person name="Maclean D.J."/>
            <person name="Ospina-Giraldo M.D."/>
            <person name="Morris P.F."/>
            <person name="Phuntumart V."/>
            <person name="Putnam N.H."/>
            <person name="Rash S."/>
            <person name="Rose J.K."/>
            <person name="Sakihama Y."/>
            <person name="Salamov A.A."/>
            <person name="Savidor A."/>
            <person name="Scheuring C.F."/>
            <person name="Smith B.M."/>
            <person name="Sobral B.W."/>
            <person name="Terry A."/>
            <person name="Torto-Alalibo T.A."/>
            <person name="Win J."/>
            <person name="Xu Z."/>
            <person name="Zhang H."/>
            <person name="Grigoriev I.V."/>
            <person name="Rokhsar D.S."/>
            <person name="Boore J.L."/>
        </authorList>
    </citation>
    <scope>NUCLEOTIDE SEQUENCE [LARGE SCALE GENOMIC DNA]</scope>
    <source>
        <strain evidence="13 14">P6497</strain>
    </source>
</reference>
<keyword evidence="6 11" id="KW-0949">S-adenosyl-L-methionine</keyword>
<dbReference type="AlphaFoldDB" id="G4YV41"/>
<dbReference type="Gene3D" id="3.40.50.150">
    <property type="entry name" value="Vaccinia Virus protein VP39"/>
    <property type="match status" value="1"/>
</dbReference>
<feature type="non-terminal residue" evidence="13">
    <location>
        <position position="1"/>
    </location>
</feature>
<keyword evidence="4 11" id="KW-0489">Methyltransferase</keyword>
<dbReference type="SMR" id="G4YV41"/>
<dbReference type="InParanoid" id="G4YV41"/>
<dbReference type="EMBL" id="JH159152">
    <property type="protein sequence ID" value="EGZ24340.1"/>
    <property type="molecule type" value="Genomic_DNA"/>
</dbReference>